<evidence type="ECO:0000256" key="1">
    <source>
        <dbReference type="ARBA" id="ARBA00004651"/>
    </source>
</evidence>
<dbReference type="InterPro" id="IPR003439">
    <property type="entry name" value="ABC_transporter-like_ATP-bd"/>
</dbReference>
<dbReference type="RefSeq" id="WP_207104983.1">
    <property type="nucleotide sequence ID" value="NZ_WHVU01000008.1"/>
</dbReference>
<feature type="transmembrane region" description="Helical" evidence="7">
    <location>
        <begin position="68"/>
        <end position="89"/>
    </location>
</feature>
<keyword evidence="6 7" id="KW-0472">Membrane</keyword>
<evidence type="ECO:0000256" key="5">
    <source>
        <dbReference type="ARBA" id="ARBA00022989"/>
    </source>
</evidence>
<evidence type="ECO:0000256" key="3">
    <source>
        <dbReference type="ARBA" id="ARBA00022741"/>
    </source>
</evidence>
<evidence type="ECO:0000256" key="2">
    <source>
        <dbReference type="ARBA" id="ARBA00022692"/>
    </source>
</evidence>
<dbReference type="Pfam" id="PF00005">
    <property type="entry name" value="ABC_tran"/>
    <property type="match status" value="1"/>
</dbReference>
<evidence type="ECO:0000256" key="7">
    <source>
        <dbReference type="SAM" id="Phobius"/>
    </source>
</evidence>
<dbReference type="InterPro" id="IPR039421">
    <property type="entry name" value="Type_1_exporter"/>
</dbReference>
<dbReference type="GO" id="GO:0005886">
    <property type="term" value="C:plasma membrane"/>
    <property type="evidence" value="ECO:0007669"/>
    <property type="project" value="UniProtKB-SubCell"/>
</dbReference>
<comment type="subcellular location">
    <subcellularLocation>
        <location evidence="1">Cell membrane</location>
        <topology evidence="1">Multi-pass membrane protein</topology>
    </subcellularLocation>
</comment>
<dbReference type="SMART" id="SM00382">
    <property type="entry name" value="AAA"/>
    <property type="match status" value="1"/>
</dbReference>
<reference evidence="9" key="1">
    <citation type="journal article" date="2019" name="J. Bacteriol.">
        <title>Nisin J, a novel natural nisin variant, is produced by Staphylococcus capitis sourced from the human skin microbiota.</title>
        <authorList>
            <person name="O'Sullivan J.N."/>
            <person name="O'Connor P.M."/>
            <person name="Rea M.C."/>
            <person name="O'Sullivan O."/>
            <person name="Walsh C.J."/>
            <person name="Healy B."/>
            <person name="Mathur H."/>
            <person name="Field D."/>
            <person name="Hill C."/>
            <person name="Ross R.P."/>
        </authorList>
    </citation>
    <scope>NUCLEOTIDE SEQUENCE</scope>
    <source>
        <strain evidence="9">APC2923</strain>
        <plasmid evidence="9">pJOS_01</plasmid>
    </source>
</reference>
<dbReference type="InterPro" id="IPR017871">
    <property type="entry name" value="ABC_transporter-like_CS"/>
</dbReference>
<feature type="transmembrane region" description="Helical" evidence="7">
    <location>
        <begin position="95"/>
        <end position="112"/>
    </location>
</feature>
<keyword evidence="5 7" id="KW-1133">Transmembrane helix</keyword>
<sequence>MVIELFSLICGPMIEYISLKIKKLSTLKIEKLILEKTSLVKYEMLENSEFYSDLERFTQEGASKSYDLYETFISIITSLLLLTNATIYIFVINKYYAIVIIILTLFSIYFLNKVSDEQFKIKWGRAEEERKSWYIKYISTHDFGFKELFSYRLFPYFRKIYTFIEKKFIKQDLYLLKKISILNFIYEAIVLLVNFFLILFVVKGILKGTSSVGILTSISSLQQNMQDSIKKLVHDLYSLRYDKKMVAKLNSFLSNTEINRRTETGLELKDINIIDFKNVSYSYDEIYVLKNINFTLKKGQNTAIVGKNGAGKSTVIKLLAQLYESYEGQININKIEFEKYDLTSFLKKVSVLYQDFLKYEFTVKDNIGLGHIEKIDDISKIDAIKQLYCGSIRHISLKTQLGNWFDSGQQLSGGQWQRIAIARTLMNENSSMILLDEPSSALDLESENYLFNNLMDNVKRKNKIGVFISHRIASIKKADQIIVLEDGVIAGIGTHQYLLENCKEYQLLIEEENINE</sequence>
<dbReference type="InterPro" id="IPR027417">
    <property type="entry name" value="P-loop_NTPase"/>
</dbReference>
<evidence type="ECO:0000259" key="8">
    <source>
        <dbReference type="PROSITE" id="PS50893"/>
    </source>
</evidence>
<feature type="transmembrane region" description="Helical" evidence="7">
    <location>
        <begin position="184"/>
        <end position="206"/>
    </location>
</feature>
<dbReference type="AlphaFoldDB" id="A0A650A8N7"/>
<dbReference type="PANTHER" id="PTHR24221">
    <property type="entry name" value="ATP-BINDING CASSETTE SUB-FAMILY B"/>
    <property type="match status" value="1"/>
</dbReference>
<dbReference type="SUPFAM" id="SSF52540">
    <property type="entry name" value="P-loop containing nucleoside triphosphate hydrolases"/>
    <property type="match status" value="1"/>
</dbReference>
<dbReference type="EMBL" id="MN602039">
    <property type="protein sequence ID" value="QGN18865.1"/>
    <property type="molecule type" value="Genomic_DNA"/>
</dbReference>
<dbReference type="InterPro" id="IPR003593">
    <property type="entry name" value="AAA+_ATPase"/>
</dbReference>
<accession>A0A650A8N7</accession>
<feature type="domain" description="ABC transporter" evidence="8">
    <location>
        <begin position="274"/>
        <end position="511"/>
    </location>
</feature>
<dbReference type="CDD" id="cd03228">
    <property type="entry name" value="ABCC_MRP_Like"/>
    <property type="match status" value="1"/>
</dbReference>
<keyword evidence="2 7" id="KW-0812">Transmembrane</keyword>
<dbReference type="GO" id="GO:0016887">
    <property type="term" value="F:ATP hydrolysis activity"/>
    <property type="evidence" value="ECO:0007669"/>
    <property type="project" value="InterPro"/>
</dbReference>
<dbReference type="PANTHER" id="PTHR24221:SF654">
    <property type="entry name" value="ATP-BINDING CASSETTE SUB-FAMILY B MEMBER 6"/>
    <property type="match status" value="1"/>
</dbReference>
<dbReference type="Gene3D" id="1.20.1560.10">
    <property type="entry name" value="ABC transporter type 1, transmembrane domain"/>
    <property type="match status" value="1"/>
</dbReference>
<dbReference type="InterPro" id="IPR036640">
    <property type="entry name" value="ABC1_TM_sf"/>
</dbReference>
<keyword evidence="3" id="KW-0547">Nucleotide-binding</keyword>
<organism evidence="9">
    <name type="scientific">Staphylococcus capitis</name>
    <dbReference type="NCBI Taxonomy" id="29388"/>
    <lineage>
        <taxon>Bacteria</taxon>
        <taxon>Bacillati</taxon>
        <taxon>Bacillota</taxon>
        <taxon>Bacilli</taxon>
        <taxon>Bacillales</taxon>
        <taxon>Staphylococcaceae</taxon>
        <taxon>Staphylococcus</taxon>
    </lineage>
</organism>
<dbReference type="PROSITE" id="PS50893">
    <property type="entry name" value="ABC_TRANSPORTER_2"/>
    <property type="match status" value="1"/>
</dbReference>
<gene>
    <name evidence="9" type="ORF">J27</name>
</gene>
<dbReference type="Gene3D" id="3.40.50.300">
    <property type="entry name" value="P-loop containing nucleotide triphosphate hydrolases"/>
    <property type="match status" value="1"/>
</dbReference>
<dbReference type="SUPFAM" id="SSF90123">
    <property type="entry name" value="ABC transporter transmembrane region"/>
    <property type="match status" value="1"/>
</dbReference>
<evidence type="ECO:0000256" key="4">
    <source>
        <dbReference type="ARBA" id="ARBA00022840"/>
    </source>
</evidence>
<protein>
    <submittedName>
        <fullName evidence="9">NsjT ABC transporter ATP-binding protein</fullName>
    </submittedName>
</protein>
<evidence type="ECO:0000313" key="9">
    <source>
        <dbReference type="EMBL" id="QGN18865.1"/>
    </source>
</evidence>
<dbReference type="PROSITE" id="PS00211">
    <property type="entry name" value="ABC_TRANSPORTER_1"/>
    <property type="match status" value="1"/>
</dbReference>
<proteinExistence type="predicted"/>
<dbReference type="GO" id="GO:0005524">
    <property type="term" value="F:ATP binding"/>
    <property type="evidence" value="ECO:0007669"/>
    <property type="project" value="UniProtKB-KW"/>
</dbReference>
<keyword evidence="4 9" id="KW-0067">ATP-binding</keyword>
<dbReference type="GO" id="GO:0034040">
    <property type="term" value="F:ATPase-coupled lipid transmembrane transporter activity"/>
    <property type="evidence" value="ECO:0007669"/>
    <property type="project" value="TreeGrafter"/>
</dbReference>
<keyword evidence="9" id="KW-0614">Plasmid</keyword>
<name>A0A650A8N7_STACP</name>
<geneLocation type="plasmid" evidence="9">
    <name>pJOS_01</name>
</geneLocation>
<evidence type="ECO:0000256" key="6">
    <source>
        <dbReference type="ARBA" id="ARBA00023136"/>
    </source>
</evidence>